<gene>
    <name evidence="2" type="ORF">MTO99_14010</name>
</gene>
<dbReference type="GO" id="GO:0016787">
    <property type="term" value="F:hydrolase activity"/>
    <property type="evidence" value="ECO:0007669"/>
    <property type="project" value="UniProtKB-KW"/>
</dbReference>
<dbReference type="PANTHER" id="PTHR42886">
    <property type="entry name" value="RE40534P-RELATED"/>
    <property type="match status" value="1"/>
</dbReference>
<dbReference type="PANTHER" id="PTHR42886:SF29">
    <property type="entry name" value="PUMMELIG, ISOFORM A"/>
    <property type="match status" value="1"/>
</dbReference>
<dbReference type="Proteomes" id="UP000832097">
    <property type="component" value="Chromosome"/>
</dbReference>
<dbReference type="Gene3D" id="3.40.50.1820">
    <property type="entry name" value="alpha/beta hydrolase"/>
    <property type="match status" value="1"/>
</dbReference>
<evidence type="ECO:0000259" key="1">
    <source>
        <dbReference type="Pfam" id="PF12697"/>
    </source>
</evidence>
<protein>
    <submittedName>
        <fullName evidence="2">Alpha/beta hydrolase</fullName>
    </submittedName>
</protein>
<keyword evidence="3" id="KW-1185">Reference proteome</keyword>
<name>A0ABY4BZK3_9MICO</name>
<evidence type="ECO:0000313" key="2">
    <source>
        <dbReference type="EMBL" id="UOE43291.1"/>
    </source>
</evidence>
<reference evidence="2 3" key="1">
    <citation type="submission" date="2022-03" db="EMBL/GenBank/DDBJ databases">
        <title>Mucilaginibacter sp. isolated from the gut of Protaetia brevitarsis seulensis larvae.</title>
        <authorList>
            <person name="Won M."/>
            <person name="Kim S.-J."/>
            <person name="Kwon S.-W."/>
        </authorList>
    </citation>
    <scope>NUCLEOTIDE SEQUENCE [LARGE SCALE GENOMIC DNA]</scope>
    <source>
        <strain evidence="2 3">CFWR-12</strain>
    </source>
</reference>
<dbReference type="EMBL" id="CP094528">
    <property type="protein sequence ID" value="UOE43291.1"/>
    <property type="molecule type" value="Genomic_DNA"/>
</dbReference>
<accession>A0ABY4BZK3</accession>
<sequence>MHPTVVAVLATARTAERVSPVLAARVAQPLFTATRPPMRVRDGDRAVHAAARITRLRVRDRDALVYEWGHGAEVVLLAHGWRGRASQFGSIVRELRSDGYRVVAFDAPANGDAPGRRADIRDWLAVIEELQRRHGRFRAIVGHSFGAVAAHTAVREGVATGGVVAIAGMSAARFVVDAFAAGVGLGTPTADQLASRFARIVLGDDDARLRRFDDVANPLPSDVPLLLVHDRDDREVPVGEAVRVHEAHGERSRLVVTTGGGHNRVLGLDATLDAVNAFVAGGLDAVDASGPRQPAAVHG</sequence>
<keyword evidence="2" id="KW-0378">Hydrolase</keyword>
<evidence type="ECO:0000313" key="3">
    <source>
        <dbReference type="Proteomes" id="UP000832097"/>
    </source>
</evidence>
<feature type="domain" description="AB hydrolase-1" evidence="1">
    <location>
        <begin position="75"/>
        <end position="275"/>
    </location>
</feature>
<proteinExistence type="predicted"/>
<dbReference type="InterPro" id="IPR029058">
    <property type="entry name" value="AB_hydrolase_fold"/>
</dbReference>
<dbReference type="Pfam" id="PF12697">
    <property type="entry name" value="Abhydrolase_6"/>
    <property type="match status" value="1"/>
</dbReference>
<dbReference type="RefSeq" id="WP_243554252.1">
    <property type="nucleotide sequence ID" value="NZ_CP094528.1"/>
</dbReference>
<dbReference type="InterPro" id="IPR000073">
    <property type="entry name" value="AB_hydrolase_1"/>
</dbReference>
<dbReference type="SUPFAM" id="SSF53474">
    <property type="entry name" value="alpha/beta-Hydrolases"/>
    <property type="match status" value="1"/>
</dbReference>
<organism evidence="2 3">
    <name type="scientific">Agromyces larvae</name>
    <dbReference type="NCBI Taxonomy" id="2929802"/>
    <lineage>
        <taxon>Bacteria</taxon>
        <taxon>Bacillati</taxon>
        <taxon>Actinomycetota</taxon>
        <taxon>Actinomycetes</taxon>
        <taxon>Micrococcales</taxon>
        <taxon>Microbacteriaceae</taxon>
        <taxon>Agromyces</taxon>
    </lineage>
</organism>